<accession>A0A144AAE8</accession>
<dbReference type="AlphaFoldDB" id="A0A144AAE8"/>
<organism evidence="1 2">
    <name type="scientific">Enterobacter cloacae</name>
    <dbReference type="NCBI Taxonomy" id="550"/>
    <lineage>
        <taxon>Bacteria</taxon>
        <taxon>Pseudomonadati</taxon>
        <taxon>Pseudomonadota</taxon>
        <taxon>Gammaproteobacteria</taxon>
        <taxon>Enterobacterales</taxon>
        <taxon>Enterobacteriaceae</taxon>
        <taxon>Enterobacter</taxon>
        <taxon>Enterobacter cloacae complex</taxon>
    </lineage>
</organism>
<dbReference type="PANTHER" id="PTHR14136:SF17">
    <property type="entry name" value="BTB_POZ DOMAIN-CONTAINING PROTEIN KCTD9"/>
    <property type="match status" value="1"/>
</dbReference>
<dbReference type="InterPro" id="IPR051082">
    <property type="entry name" value="Pentapeptide-BTB/POZ_domain"/>
</dbReference>
<dbReference type="SUPFAM" id="SSF141571">
    <property type="entry name" value="Pentapeptide repeat-like"/>
    <property type="match status" value="1"/>
</dbReference>
<dbReference type="EMBL" id="FJXR01000001">
    <property type="protein sequence ID" value="CZU17723.1"/>
    <property type="molecule type" value="Genomic_DNA"/>
</dbReference>
<dbReference type="Pfam" id="PF00805">
    <property type="entry name" value="Pentapeptide"/>
    <property type="match status" value="4"/>
</dbReference>
<name>A0A144AAE8_ENTCL</name>
<dbReference type="PANTHER" id="PTHR14136">
    <property type="entry name" value="BTB_POZ DOMAIN-CONTAINING PROTEIN KCTD9"/>
    <property type="match status" value="1"/>
</dbReference>
<proteinExistence type="predicted"/>
<evidence type="ECO:0000313" key="2">
    <source>
        <dbReference type="Proteomes" id="UP000076008"/>
    </source>
</evidence>
<dbReference type="Proteomes" id="UP000076008">
    <property type="component" value="Unassembled WGS sequence"/>
</dbReference>
<dbReference type="Gene3D" id="2.160.20.80">
    <property type="entry name" value="E3 ubiquitin-protein ligase SopA"/>
    <property type="match status" value="1"/>
</dbReference>
<dbReference type="NCBIfam" id="NF033375">
    <property type="entry name" value="penta_rpt_QnrE"/>
    <property type="match status" value="1"/>
</dbReference>
<evidence type="ECO:0000313" key="1">
    <source>
        <dbReference type="EMBL" id="CZU17723.1"/>
    </source>
</evidence>
<dbReference type="NCBIfam" id="NF033086">
    <property type="entry name" value="penta_rpt_Qnr"/>
    <property type="match status" value="1"/>
</dbReference>
<dbReference type="InterPro" id="IPR001646">
    <property type="entry name" value="5peptide_repeat"/>
</dbReference>
<protein>
    <submittedName>
        <fullName evidence="1">Pentapeptide repeat</fullName>
    </submittedName>
</protein>
<reference evidence="1 2" key="1">
    <citation type="submission" date="2016-03" db="EMBL/GenBank/DDBJ databases">
        <authorList>
            <consortium name="Pathogen Informatics"/>
        </authorList>
    </citation>
    <scope>NUCLEOTIDE SEQUENCE [LARGE SCALE GENOMIC DNA]</scope>
    <source>
        <strain evidence="2">e1252</strain>
    </source>
</reference>
<gene>
    <name evidence="1" type="ORF">SAMEA2273318_00088</name>
</gene>
<sequence>MNKQVGVMALIFEGERIGRTRFTGEKIENAIFRNCDFSGTDLTNTEFIGCQFYDRESQQGGKFSRAQLKDAIFKSCDLSMADFRHSNALGIEIRECRAQGADFRGASFMNMITTRTWFCSAYITKSNLSYANFSKVVLEKCELWENRWNGAQILGATFSGSDLSGGEFSSFDWRAANFTHCDLTNSELGELDVRGIDLQGVKLDSYQIAQLMERLGIVVLG</sequence>